<dbReference type="GO" id="GO:0016787">
    <property type="term" value="F:hydrolase activity"/>
    <property type="evidence" value="ECO:0007669"/>
    <property type="project" value="UniProtKB-KW"/>
</dbReference>
<evidence type="ECO:0000313" key="4">
    <source>
        <dbReference type="Proteomes" id="UP001609376"/>
    </source>
</evidence>
<dbReference type="Gene3D" id="3.90.850.10">
    <property type="entry name" value="Fumarylacetoacetase-like, C-terminal domain"/>
    <property type="match status" value="1"/>
</dbReference>
<dbReference type="PANTHER" id="PTHR11820">
    <property type="entry name" value="ACYLPYRUVASE"/>
    <property type="match status" value="1"/>
</dbReference>
<protein>
    <submittedName>
        <fullName evidence="3">Fumarylacetoacetate hydrolase family protein</fullName>
    </submittedName>
</protein>
<feature type="domain" description="Fumarylacetoacetase-like C-terminal" evidence="2">
    <location>
        <begin position="35"/>
        <end position="235"/>
    </location>
</feature>
<keyword evidence="1" id="KW-0479">Metal-binding</keyword>
<dbReference type="EMBL" id="JBIMPR010000019">
    <property type="protein sequence ID" value="MFH5776606.1"/>
    <property type="molecule type" value="Genomic_DNA"/>
</dbReference>
<dbReference type="InterPro" id="IPR036663">
    <property type="entry name" value="Fumarylacetoacetase_C_sf"/>
</dbReference>
<dbReference type="RefSeq" id="WP_395135622.1">
    <property type="nucleotide sequence ID" value="NZ_JBIMPR010000019.1"/>
</dbReference>
<keyword evidence="4" id="KW-1185">Reference proteome</keyword>
<organism evidence="3 4">
    <name type="scientific">Paracoccus broussonetiae subsp. drimophilus</name>
    <dbReference type="NCBI Taxonomy" id="3373869"/>
    <lineage>
        <taxon>Bacteria</taxon>
        <taxon>Pseudomonadati</taxon>
        <taxon>Pseudomonadota</taxon>
        <taxon>Alphaproteobacteria</taxon>
        <taxon>Rhodobacterales</taxon>
        <taxon>Paracoccaceae</taxon>
        <taxon>Paracoccus</taxon>
        <taxon>Paracoccus broussonetiae</taxon>
    </lineage>
</organism>
<evidence type="ECO:0000259" key="2">
    <source>
        <dbReference type="Pfam" id="PF01557"/>
    </source>
</evidence>
<accession>A0ABW7LQJ7</accession>
<evidence type="ECO:0000313" key="3">
    <source>
        <dbReference type="EMBL" id="MFH5776606.1"/>
    </source>
</evidence>
<dbReference type="SUPFAM" id="SSF56529">
    <property type="entry name" value="FAH"/>
    <property type="match status" value="1"/>
</dbReference>
<name>A0ABW7LQJ7_9RHOB</name>
<gene>
    <name evidence="3" type="ORF">ACHFJ0_20375</name>
</gene>
<evidence type="ECO:0000256" key="1">
    <source>
        <dbReference type="ARBA" id="ARBA00022723"/>
    </source>
</evidence>
<reference evidence="3 4" key="1">
    <citation type="submission" date="2024-10" db="EMBL/GenBank/DDBJ databases">
        <title>Paracoccus drimophilus sp. nov., a novel bacterium from corn roots in Hunan.</title>
        <authorList>
            <person name="Li X."/>
        </authorList>
    </citation>
    <scope>NUCLEOTIDE SEQUENCE [LARGE SCALE GENOMIC DNA]</scope>
    <source>
        <strain evidence="3 4">NGMCC 1.201697</strain>
    </source>
</reference>
<dbReference type="PANTHER" id="PTHR11820:SF90">
    <property type="entry name" value="FLUTATHIONE S-TRANSFERASE"/>
    <property type="match status" value="1"/>
</dbReference>
<dbReference type="Pfam" id="PF01557">
    <property type="entry name" value="FAA_hydrolase"/>
    <property type="match status" value="1"/>
</dbReference>
<comment type="caution">
    <text evidence="3">The sequence shown here is derived from an EMBL/GenBank/DDBJ whole genome shotgun (WGS) entry which is preliminary data.</text>
</comment>
<sequence>MMNDMTTVGDYVFAPAPTPTIPVAGSDKLFPVRRIYCVGRNFAEHAIEMGHDPDREPPFFFQKNPDAIVPPGGDFPYPTESSDVHHEIELVVALKSGGTDIPLDKALDCVFGYGVGLDMTRRDLQAVSKKMGRPWETAKSFEASAPCSALHPVSEVGHPAEGSVEVEVNGETRQRGDLNQMIWKVPEMISYLSRLFELQPGDVIFAGTPAGVSPVVRGDLITGRVAGVAEISVKVV</sequence>
<proteinExistence type="predicted"/>
<keyword evidence="3" id="KW-0378">Hydrolase</keyword>
<dbReference type="InterPro" id="IPR011234">
    <property type="entry name" value="Fumarylacetoacetase-like_C"/>
</dbReference>
<dbReference type="Proteomes" id="UP001609376">
    <property type="component" value="Unassembled WGS sequence"/>
</dbReference>